<feature type="compositionally biased region" description="Acidic residues" evidence="1">
    <location>
        <begin position="110"/>
        <end position="144"/>
    </location>
</feature>
<dbReference type="Pfam" id="PF08624">
    <property type="entry name" value="CRC_subunit"/>
    <property type="match status" value="1"/>
</dbReference>
<feature type="compositionally biased region" description="Basic and acidic residues" evidence="1">
    <location>
        <begin position="23"/>
        <end position="42"/>
    </location>
</feature>
<organism evidence="2 3">
    <name type="scientific">Lodderomyces beijingensis</name>
    <dbReference type="NCBI Taxonomy" id="1775926"/>
    <lineage>
        <taxon>Eukaryota</taxon>
        <taxon>Fungi</taxon>
        <taxon>Dikarya</taxon>
        <taxon>Ascomycota</taxon>
        <taxon>Saccharomycotina</taxon>
        <taxon>Pichiomycetes</taxon>
        <taxon>Debaryomycetaceae</taxon>
        <taxon>Candida/Lodderomyces clade</taxon>
        <taxon>Lodderomyces</taxon>
    </lineage>
</organism>
<gene>
    <name evidence="2" type="ORF">LODBEIA_P45540</name>
</gene>
<evidence type="ECO:0008006" key="4">
    <source>
        <dbReference type="Google" id="ProtNLM"/>
    </source>
</evidence>
<name>A0ABP0ZQ95_9ASCO</name>
<sequence>MARGRKSLRSSGPKPVQEASQIVKEESKNKEANTTEAEKNQDADAEDENQESKPEAEEEEEQLGPTPKKRKVAQVDDDEEEGEAGETKDSLADDDDEADADNNNNNNNGDGEEEDGEEEDGEEEENNNENDNEDDDDDDDDDEENLKKRGRKKKKKSTLFKESDVFDSDGNPIDTSNDEVRIPNEDPLGCAKIDSLGNLTGNREFRMRTFKILGEGDRLYMISTGPARLVGFRDSYLLFKTHKTLFKRVCDYDQKMDLIQRGIIPNSYKGRAVNLVSARSIFREFGARMIKEGKKVIDDFWEARAVANGDVAGEYADPDEFYKSKLSSLLGDGSSGGAGGGLGVGGMGIGSSSTPLAPVPIVNYQTDETWLYQIAKQSSEYNSKLAELRLGVAASGVRDVFTNTIHFPVSLTQARTCTVSKLGQGKELVRDVVFKTHDLRRPIVGLADVPREIIDEIEDEEIRHAALEQQEYERSSVVL</sequence>
<feature type="compositionally biased region" description="Acidic residues" evidence="1">
    <location>
        <begin position="75"/>
        <end position="84"/>
    </location>
</feature>
<dbReference type="InterPro" id="IPR013933">
    <property type="entry name" value="CRC_Rsc7/Swp82"/>
</dbReference>
<feature type="region of interest" description="Disordered" evidence="1">
    <location>
        <begin position="1"/>
        <end position="153"/>
    </location>
</feature>
<evidence type="ECO:0000313" key="2">
    <source>
        <dbReference type="EMBL" id="CAK9440454.1"/>
    </source>
</evidence>
<reference evidence="2 3" key="1">
    <citation type="submission" date="2024-03" db="EMBL/GenBank/DDBJ databases">
        <authorList>
            <person name="Brejova B."/>
        </authorList>
    </citation>
    <scope>NUCLEOTIDE SEQUENCE [LARGE SCALE GENOMIC DNA]</scope>
    <source>
        <strain evidence="2 3">CBS 14171</strain>
    </source>
</reference>
<dbReference type="EMBL" id="OZ022409">
    <property type="protein sequence ID" value="CAK9440454.1"/>
    <property type="molecule type" value="Genomic_DNA"/>
</dbReference>
<evidence type="ECO:0000313" key="3">
    <source>
        <dbReference type="Proteomes" id="UP001497383"/>
    </source>
</evidence>
<keyword evidence="3" id="KW-1185">Reference proteome</keyword>
<evidence type="ECO:0000256" key="1">
    <source>
        <dbReference type="SAM" id="MobiDB-lite"/>
    </source>
</evidence>
<accession>A0ABP0ZQ95</accession>
<dbReference type="GeneID" id="92209750"/>
<proteinExistence type="predicted"/>
<dbReference type="Proteomes" id="UP001497383">
    <property type="component" value="Chromosome 5"/>
</dbReference>
<protein>
    <recommendedName>
        <fullName evidence="4">Chromatin structure-remodeling complex protein RSC7</fullName>
    </recommendedName>
</protein>
<dbReference type="RefSeq" id="XP_066831492.1">
    <property type="nucleotide sequence ID" value="XM_066974788.1"/>
</dbReference>